<dbReference type="GO" id="GO:0016024">
    <property type="term" value="P:CDP-diacylglycerol biosynthetic process"/>
    <property type="evidence" value="ECO:0007669"/>
    <property type="project" value="UniProtKB-UniPathway"/>
</dbReference>
<keyword evidence="9" id="KW-0548">Nucleotidyltransferase</keyword>
<dbReference type="Pfam" id="PF18592">
    <property type="entry name" value="Tho1_MOS11_C"/>
    <property type="match status" value="1"/>
</dbReference>
<dbReference type="SUPFAM" id="SSF68906">
    <property type="entry name" value="SAP domain"/>
    <property type="match status" value="1"/>
</dbReference>
<dbReference type="Gene3D" id="1.10.720.30">
    <property type="entry name" value="SAP domain"/>
    <property type="match status" value="1"/>
</dbReference>
<name>A0A8H7EL85_9FUNG</name>
<comment type="pathway">
    <text evidence="9">Phospholipid metabolism; CDP-diacylglycerol biosynthesis; CDP-diacylglycerol from sn-glycerol 3-phosphate: step 3/3.</text>
</comment>
<evidence type="ECO:0000256" key="4">
    <source>
        <dbReference type="ARBA" id="ARBA00022679"/>
    </source>
</evidence>
<feature type="compositionally biased region" description="Low complexity" evidence="10">
    <location>
        <begin position="252"/>
        <end position="273"/>
    </location>
</feature>
<dbReference type="GO" id="GO:0016973">
    <property type="term" value="P:poly(A)+ mRNA export from nucleus"/>
    <property type="evidence" value="ECO:0007669"/>
    <property type="project" value="TreeGrafter"/>
</dbReference>
<dbReference type="UniPathway" id="UPA00557">
    <property type="reaction ID" value="UER00614"/>
</dbReference>
<evidence type="ECO:0000256" key="7">
    <source>
        <dbReference type="ARBA" id="ARBA00023136"/>
    </source>
</evidence>
<dbReference type="GO" id="GO:0004605">
    <property type="term" value="F:phosphatidate cytidylyltransferase activity"/>
    <property type="evidence" value="ECO:0007669"/>
    <property type="project" value="UniProtKB-EC"/>
</dbReference>
<keyword evidence="7" id="KW-0472">Membrane</keyword>
<comment type="catalytic activity">
    <reaction evidence="9">
        <text>a 1,2-diacyl-sn-glycero-3-phosphate + CTP + H(+) = a CDP-1,2-diacyl-sn-glycerol + diphosphate</text>
        <dbReference type="Rhea" id="RHEA:16229"/>
        <dbReference type="ChEBI" id="CHEBI:15378"/>
        <dbReference type="ChEBI" id="CHEBI:33019"/>
        <dbReference type="ChEBI" id="CHEBI:37563"/>
        <dbReference type="ChEBI" id="CHEBI:58332"/>
        <dbReference type="ChEBI" id="CHEBI:58608"/>
        <dbReference type="EC" id="2.7.7.41"/>
    </reaction>
</comment>
<dbReference type="SMART" id="SM00513">
    <property type="entry name" value="SAP"/>
    <property type="match status" value="1"/>
</dbReference>
<proteinExistence type="inferred from homology"/>
<dbReference type="AlphaFoldDB" id="A0A8H7EL85"/>
<keyword evidence="6" id="KW-1133">Transmembrane helix</keyword>
<comment type="similarity">
    <text evidence="8">Belongs to the SAP domain-containing ribonucleoprotein family.</text>
</comment>
<feature type="compositionally biased region" description="Low complexity" evidence="10">
    <location>
        <begin position="198"/>
        <end position="221"/>
    </location>
</feature>
<accession>A0A8H7EL85</accession>
<dbReference type="Pfam" id="PF02037">
    <property type="entry name" value="SAP"/>
    <property type="match status" value="1"/>
</dbReference>
<dbReference type="GO" id="GO:0005634">
    <property type="term" value="C:nucleus"/>
    <property type="evidence" value="ECO:0007669"/>
    <property type="project" value="TreeGrafter"/>
</dbReference>
<dbReference type="Pfam" id="PF01148">
    <property type="entry name" value="CTP_transf_1"/>
    <property type="match status" value="1"/>
</dbReference>
<evidence type="ECO:0000256" key="9">
    <source>
        <dbReference type="RuleBase" id="RU003938"/>
    </source>
</evidence>
<evidence type="ECO:0000313" key="12">
    <source>
        <dbReference type="EMBL" id="KAF7722396.1"/>
    </source>
</evidence>
<comment type="caution">
    <text evidence="12">The sequence shown here is derived from an EMBL/GenBank/DDBJ whole genome shotgun (WGS) entry which is preliminary data.</text>
</comment>
<comment type="similarity">
    <text evidence="2 9">Belongs to the CDS family.</text>
</comment>
<evidence type="ECO:0000256" key="1">
    <source>
        <dbReference type="ARBA" id="ARBA00004141"/>
    </source>
</evidence>
<feature type="region of interest" description="Disordered" evidence="10">
    <location>
        <begin position="165"/>
        <end position="379"/>
    </location>
</feature>
<keyword evidence="5 9" id="KW-0812">Transmembrane</keyword>
<dbReference type="InterPro" id="IPR003034">
    <property type="entry name" value="SAP_dom"/>
</dbReference>
<dbReference type="PANTHER" id="PTHR46551">
    <property type="entry name" value="SAP DOMAIN-CONTAINING RIBONUCLEOPROTEIN"/>
    <property type="match status" value="1"/>
</dbReference>
<feature type="compositionally biased region" description="Basic and acidic residues" evidence="10">
    <location>
        <begin position="167"/>
        <end position="194"/>
    </location>
</feature>
<dbReference type="OrthoDB" id="445357at2759"/>
<dbReference type="InterPro" id="IPR000374">
    <property type="entry name" value="PC_trans"/>
</dbReference>
<evidence type="ECO:0000313" key="13">
    <source>
        <dbReference type="Proteomes" id="UP000605846"/>
    </source>
</evidence>
<dbReference type="Proteomes" id="UP000605846">
    <property type="component" value="Unassembled WGS sequence"/>
</dbReference>
<dbReference type="InterPro" id="IPR052240">
    <property type="entry name" value="SAP_domain_ribonucleoprotein"/>
</dbReference>
<dbReference type="PROSITE" id="PS50800">
    <property type="entry name" value="SAP"/>
    <property type="match status" value="1"/>
</dbReference>
<feature type="compositionally biased region" description="Basic and acidic residues" evidence="10">
    <location>
        <begin position="274"/>
        <end position="305"/>
    </location>
</feature>
<keyword evidence="13" id="KW-1185">Reference proteome</keyword>
<dbReference type="EC" id="2.7.7.41" evidence="9"/>
<dbReference type="InterPro" id="IPR040746">
    <property type="entry name" value="THO1_MOS11_C"/>
</dbReference>
<protein>
    <recommendedName>
        <fullName evidence="9">Phosphatidate cytidylyltransferase</fullName>
        <ecNumber evidence="9">2.7.7.41</ecNumber>
    </recommendedName>
</protein>
<dbReference type="InterPro" id="IPR036361">
    <property type="entry name" value="SAP_dom_sf"/>
</dbReference>
<keyword evidence="4 9" id="KW-0808">Transferase</keyword>
<evidence type="ECO:0000256" key="2">
    <source>
        <dbReference type="ARBA" id="ARBA00010185"/>
    </source>
</evidence>
<comment type="subcellular location">
    <subcellularLocation>
        <location evidence="1">Membrane</location>
        <topology evidence="1">Multi-pass membrane protein</topology>
    </subcellularLocation>
</comment>
<dbReference type="PANTHER" id="PTHR46551:SF1">
    <property type="entry name" value="SAP DOMAIN-CONTAINING RIBONUCLEOPROTEIN"/>
    <property type="match status" value="1"/>
</dbReference>
<dbReference type="EMBL" id="JABAYA010000197">
    <property type="protein sequence ID" value="KAF7722396.1"/>
    <property type="molecule type" value="Genomic_DNA"/>
</dbReference>
<reference evidence="12" key="1">
    <citation type="submission" date="2020-01" db="EMBL/GenBank/DDBJ databases">
        <title>Genome Sequencing of Three Apophysomyces-Like Fungal Strains Confirms a Novel Fungal Genus in the Mucoromycota with divergent Burkholderia-like Endosymbiotic Bacteria.</title>
        <authorList>
            <person name="Stajich J.E."/>
            <person name="Macias A.M."/>
            <person name="Carter-House D."/>
            <person name="Lovett B."/>
            <person name="Kasson L.R."/>
            <person name="Berry K."/>
            <person name="Grigoriev I."/>
            <person name="Chang Y."/>
            <person name="Spatafora J."/>
            <person name="Kasson M.T."/>
        </authorList>
    </citation>
    <scope>NUCLEOTIDE SEQUENCE</scope>
    <source>
        <strain evidence="12">NRRL A-21654</strain>
    </source>
</reference>
<dbReference type="PROSITE" id="PS01315">
    <property type="entry name" value="CDS"/>
    <property type="match status" value="1"/>
</dbReference>
<evidence type="ECO:0000256" key="5">
    <source>
        <dbReference type="ARBA" id="ARBA00022692"/>
    </source>
</evidence>
<evidence type="ECO:0000259" key="11">
    <source>
        <dbReference type="PROSITE" id="PS50800"/>
    </source>
</evidence>
<evidence type="ECO:0000256" key="3">
    <source>
        <dbReference type="ARBA" id="ARBA00022553"/>
    </source>
</evidence>
<feature type="compositionally biased region" description="Basic and acidic residues" evidence="10">
    <location>
        <begin position="222"/>
        <end position="237"/>
    </location>
</feature>
<sequence>MSGKDDTIMISKHAFILALYASLVAPIGGLFASAIKRANKIKDFADCFPGHGGMTDRMDCQLLMGLFTCVYYQYSDYWCLKYYKVHPLDPNCVMAEKYKNFKVKELQELLQKNGIPHTGKKEDLIERLVKHDERKAFELEALEEEFGGSLDDFDESKLNLDDLTEDPELRAFHPEAKKVTIPEKKPEPAKEEPKPQLTTESTTTATATEPSATAAKPAPTTEDQKKAEEEKKQEVVTKEGSNFKFTPVTFDKPAAAPKPATSPAGTSPASPSKPSKEMSELEKKLERAKRFGVQLDEKAKRELRAQRFGAGERNGKAKATGTGVDPEVLKKRAERFGLPVNKGDSKKGGKAVLDPVEEEKKRKRAERFGLGPDNKKQKQ</sequence>
<evidence type="ECO:0000256" key="8">
    <source>
        <dbReference type="ARBA" id="ARBA00046328"/>
    </source>
</evidence>
<evidence type="ECO:0000256" key="10">
    <source>
        <dbReference type="SAM" id="MobiDB-lite"/>
    </source>
</evidence>
<gene>
    <name evidence="12" type="ORF">EC973_003172</name>
</gene>
<keyword evidence="3" id="KW-0597">Phosphoprotein</keyword>
<dbReference type="GO" id="GO:0016020">
    <property type="term" value="C:membrane"/>
    <property type="evidence" value="ECO:0007669"/>
    <property type="project" value="UniProtKB-SubCell"/>
</dbReference>
<organism evidence="12 13">
    <name type="scientific">Apophysomyces ossiformis</name>
    <dbReference type="NCBI Taxonomy" id="679940"/>
    <lineage>
        <taxon>Eukaryota</taxon>
        <taxon>Fungi</taxon>
        <taxon>Fungi incertae sedis</taxon>
        <taxon>Mucoromycota</taxon>
        <taxon>Mucoromycotina</taxon>
        <taxon>Mucoromycetes</taxon>
        <taxon>Mucorales</taxon>
        <taxon>Mucorineae</taxon>
        <taxon>Mucoraceae</taxon>
        <taxon>Apophysomyces</taxon>
    </lineage>
</organism>
<feature type="domain" description="SAP" evidence="11">
    <location>
        <begin position="98"/>
        <end position="132"/>
    </location>
</feature>
<evidence type="ECO:0000256" key="6">
    <source>
        <dbReference type="ARBA" id="ARBA00022989"/>
    </source>
</evidence>